<dbReference type="Pfam" id="PF14029">
    <property type="entry name" value="DUF4244"/>
    <property type="match status" value="1"/>
</dbReference>
<name>A0A971CXH9_9BIFI</name>
<comment type="caution">
    <text evidence="2">The sequence shown here is derived from an EMBL/GenBank/DDBJ whole genome shotgun (WGS) entry which is preliminary data.</text>
</comment>
<gene>
    <name evidence="2" type="ORF">GXW98_01170</name>
</gene>
<dbReference type="EMBL" id="JAAXZR010000006">
    <property type="protein sequence ID" value="NLT78885.1"/>
    <property type="molecule type" value="Genomic_DNA"/>
</dbReference>
<dbReference type="InterPro" id="IPR025338">
    <property type="entry name" value="DUF4244"/>
</dbReference>
<dbReference type="Proteomes" id="UP000767327">
    <property type="component" value="Unassembled WGS sequence"/>
</dbReference>
<protein>
    <submittedName>
        <fullName evidence="2">DUF4244 domain-containing protein</fullName>
    </submittedName>
</protein>
<keyword evidence="1" id="KW-0812">Transmembrane</keyword>
<reference evidence="2" key="2">
    <citation type="submission" date="2020-01" db="EMBL/GenBank/DDBJ databases">
        <authorList>
            <person name="Campanaro S."/>
        </authorList>
    </citation>
    <scope>NUCLEOTIDE SEQUENCE</scope>
    <source>
        <strain evidence="2">AS01afH2WH_6</strain>
    </source>
</reference>
<keyword evidence="1" id="KW-0472">Membrane</keyword>
<dbReference type="AlphaFoldDB" id="A0A971CXH9"/>
<sequence>MKKTDPECTVGDDGSCGTCIRNLPQRLGKGITKRCCLLDARIRTVTSEPEAGMATAEYAVVLIAATGFAGILVAILKSGDVRELLMNIVKQALNIG</sequence>
<accession>A0A971CXH9</accession>
<evidence type="ECO:0000313" key="2">
    <source>
        <dbReference type="EMBL" id="NLT78885.1"/>
    </source>
</evidence>
<keyword evidence="1" id="KW-1133">Transmembrane helix</keyword>
<reference evidence="2" key="1">
    <citation type="journal article" date="2020" name="Biotechnol. Biofuels">
        <title>New insights from the biogas microbiome by comprehensive genome-resolved metagenomics of nearly 1600 species originating from multiple anaerobic digesters.</title>
        <authorList>
            <person name="Campanaro S."/>
            <person name="Treu L."/>
            <person name="Rodriguez-R L.M."/>
            <person name="Kovalovszki A."/>
            <person name="Ziels R.M."/>
            <person name="Maus I."/>
            <person name="Zhu X."/>
            <person name="Kougias P.G."/>
            <person name="Basile A."/>
            <person name="Luo G."/>
            <person name="Schluter A."/>
            <person name="Konstantinidis K.T."/>
            <person name="Angelidaki I."/>
        </authorList>
    </citation>
    <scope>NUCLEOTIDE SEQUENCE</scope>
    <source>
        <strain evidence="2">AS01afH2WH_6</strain>
    </source>
</reference>
<organism evidence="2 3">
    <name type="scientific">Bifidobacterium crudilactis</name>
    <dbReference type="NCBI Taxonomy" id="327277"/>
    <lineage>
        <taxon>Bacteria</taxon>
        <taxon>Bacillati</taxon>
        <taxon>Actinomycetota</taxon>
        <taxon>Actinomycetes</taxon>
        <taxon>Bifidobacteriales</taxon>
        <taxon>Bifidobacteriaceae</taxon>
        <taxon>Bifidobacterium</taxon>
    </lineage>
</organism>
<evidence type="ECO:0000256" key="1">
    <source>
        <dbReference type="SAM" id="Phobius"/>
    </source>
</evidence>
<feature type="transmembrane region" description="Helical" evidence="1">
    <location>
        <begin position="58"/>
        <end position="76"/>
    </location>
</feature>
<evidence type="ECO:0000313" key="3">
    <source>
        <dbReference type="Proteomes" id="UP000767327"/>
    </source>
</evidence>
<proteinExistence type="predicted"/>